<name>A0ACA9NZT9_9GLOM</name>
<keyword evidence="2" id="KW-1185">Reference proteome</keyword>
<proteinExistence type="predicted"/>
<reference evidence="1" key="1">
    <citation type="submission" date="2021-06" db="EMBL/GenBank/DDBJ databases">
        <authorList>
            <person name="Kallberg Y."/>
            <person name="Tangrot J."/>
            <person name="Rosling A."/>
        </authorList>
    </citation>
    <scope>NUCLEOTIDE SEQUENCE</scope>
    <source>
        <strain evidence="1">IL203A</strain>
    </source>
</reference>
<organism evidence="1 2">
    <name type="scientific">Dentiscutata heterogama</name>
    <dbReference type="NCBI Taxonomy" id="1316150"/>
    <lineage>
        <taxon>Eukaryota</taxon>
        <taxon>Fungi</taxon>
        <taxon>Fungi incertae sedis</taxon>
        <taxon>Mucoromycota</taxon>
        <taxon>Glomeromycotina</taxon>
        <taxon>Glomeromycetes</taxon>
        <taxon>Diversisporales</taxon>
        <taxon>Gigasporaceae</taxon>
        <taxon>Dentiscutata</taxon>
    </lineage>
</organism>
<dbReference type="Proteomes" id="UP000789702">
    <property type="component" value="Unassembled WGS sequence"/>
</dbReference>
<accession>A0ACA9NZT9</accession>
<feature type="non-terminal residue" evidence="1">
    <location>
        <position position="1"/>
    </location>
</feature>
<evidence type="ECO:0000313" key="1">
    <source>
        <dbReference type="EMBL" id="CAG8685741.1"/>
    </source>
</evidence>
<comment type="caution">
    <text evidence="1">The sequence shown here is derived from an EMBL/GenBank/DDBJ whole genome shotgun (WGS) entry which is preliminary data.</text>
</comment>
<gene>
    <name evidence="1" type="ORF">DHETER_LOCUS10901</name>
</gene>
<evidence type="ECO:0000313" key="2">
    <source>
        <dbReference type="Proteomes" id="UP000789702"/>
    </source>
</evidence>
<feature type="non-terminal residue" evidence="1">
    <location>
        <position position="69"/>
    </location>
</feature>
<protein>
    <submittedName>
        <fullName evidence="1">2509_t:CDS:1</fullName>
    </submittedName>
</protein>
<dbReference type="EMBL" id="CAJVPU010022462">
    <property type="protein sequence ID" value="CAG8685741.1"/>
    <property type="molecule type" value="Genomic_DNA"/>
</dbReference>
<sequence>RCIPIQSPDCSPIARLYKIVKIIMCVLWPKIQYKYVISHRQDLFSLKNHCKIAQDNIQVIVQVIVVIVW</sequence>